<reference evidence="1" key="1">
    <citation type="journal article" date="2014" name="Front. Microbiol.">
        <title>High frequency of phylogenetically diverse reductive dehalogenase-homologous genes in deep subseafloor sedimentary metagenomes.</title>
        <authorList>
            <person name="Kawai M."/>
            <person name="Futagami T."/>
            <person name="Toyoda A."/>
            <person name="Takaki Y."/>
            <person name="Nishi S."/>
            <person name="Hori S."/>
            <person name="Arai W."/>
            <person name="Tsubouchi T."/>
            <person name="Morono Y."/>
            <person name="Uchiyama I."/>
            <person name="Ito T."/>
            <person name="Fujiyama A."/>
            <person name="Inagaki F."/>
            <person name="Takami H."/>
        </authorList>
    </citation>
    <scope>NUCLEOTIDE SEQUENCE</scope>
    <source>
        <strain evidence="1">Expedition CK06-06</strain>
    </source>
</reference>
<evidence type="ECO:0000313" key="1">
    <source>
        <dbReference type="EMBL" id="GAI89249.1"/>
    </source>
</evidence>
<gene>
    <name evidence="1" type="ORF">S12H4_39912</name>
</gene>
<name>X1UA80_9ZZZZ</name>
<comment type="caution">
    <text evidence="1">The sequence shown here is derived from an EMBL/GenBank/DDBJ whole genome shotgun (WGS) entry which is preliminary data.</text>
</comment>
<protein>
    <submittedName>
        <fullName evidence="1">Uncharacterized protein</fullName>
    </submittedName>
</protein>
<accession>X1UA80</accession>
<sequence>MLPPFLFSLFVKDLSYDALWATTAKLDETSEEYRTGIEALRSRATSSTSLVLVEVDEDIDEDASKASGDTNKAKGEPLDWFEQERYDTERATSAVLIEVNADIDRVIDEIKESNDSILSTIGGWLGGMFEPLIEVALPTAELILSTLADLAADFSIIFWKRFSEAL</sequence>
<proteinExistence type="predicted"/>
<dbReference type="EMBL" id="BARW01024172">
    <property type="protein sequence ID" value="GAI89249.1"/>
    <property type="molecule type" value="Genomic_DNA"/>
</dbReference>
<organism evidence="1">
    <name type="scientific">marine sediment metagenome</name>
    <dbReference type="NCBI Taxonomy" id="412755"/>
    <lineage>
        <taxon>unclassified sequences</taxon>
        <taxon>metagenomes</taxon>
        <taxon>ecological metagenomes</taxon>
    </lineage>
</organism>
<dbReference type="AlphaFoldDB" id="X1UA80"/>